<dbReference type="AlphaFoldDB" id="A0A1H4BHH3"/>
<accession>A0A1H4BHH3</accession>
<dbReference type="EMBL" id="FNQF01000006">
    <property type="protein sequence ID" value="SEA47613.1"/>
    <property type="molecule type" value="Genomic_DNA"/>
</dbReference>
<organism evidence="2 3">
    <name type="scientific">Psychroflexus halocasei</name>
    <dbReference type="NCBI Taxonomy" id="908615"/>
    <lineage>
        <taxon>Bacteria</taxon>
        <taxon>Pseudomonadati</taxon>
        <taxon>Bacteroidota</taxon>
        <taxon>Flavobacteriia</taxon>
        <taxon>Flavobacteriales</taxon>
        <taxon>Flavobacteriaceae</taxon>
        <taxon>Psychroflexus</taxon>
    </lineage>
</organism>
<evidence type="ECO:0000259" key="1">
    <source>
        <dbReference type="SMART" id="SM00245"/>
    </source>
</evidence>
<dbReference type="SMART" id="SM00245">
    <property type="entry name" value="TSPc"/>
    <property type="match status" value="1"/>
</dbReference>
<dbReference type="STRING" id="908615.SAMN05421540_10646"/>
<evidence type="ECO:0000313" key="3">
    <source>
        <dbReference type="Proteomes" id="UP000198820"/>
    </source>
</evidence>
<reference evidence="2 3" key="1">
    <citation type="submission" date="2016-10" db="EMBL/GenBank/DDBJ databases">
        <authorList>
            <person name="de Groot N.N."/>
        </authorList>
    </citation>
    <scope>NUCLEOTIDE SEQUENCE [LARGE SCALE GENOMIC DNA]</scope>
    <source>
        <strain evidence="2 3">DSM 23581</strain>
    </source>
</reference>
<dbReference type="GO" id="GO:0030288">
    <property type="term" value="C:outer membrane-bounded periplasmic space"/>
    <property type="evidence" value="ECO:0007669"/>
    <property type="project" value="TreeGrafter"/>
</dbReference>
<dbReference type="Pfam" id="PF03572">
    <property type="entry name" value="Peptidase_S41"/>
    <property type="match status" value="1"/>
</dbReference>
<feature type="domain" description="Tail specific protease" evidence="1">
    <location>
        <begin position="217"/>
        <end position="458"/>
    </location>
</feature>
<dbReference type="Gene3D" id="3.90.226.10">
    <property type="entry name" value="2-enoyl-CoA Hydratase, Chain A, domain 1"/>
    <property type="match status" value="1"/>
</dbReference>
<keyword evidence="3" id="KW-1185">Reference proteome</keyword>
<dbReference type="PANTHER" id="PTHR32060:SF30">
    <property type="entry name" value="CARBOXY-TERMINAL PROCESSING PROTEASE CTPA"/>
    <property type="match status" value="1"/>
</dbReference>
<dbReference type="GO" id="GO:0004175">
    <property type="term" value="F:endopeptidase activity"/>
    <property type="evidence" value="ECO:0007669"/>
    <property type="project" value="TreeGrafter"/>
</dbReference>
<proteinExistence type="predicted"/>
<gene>
    <name evidence="2" type="ORF">SAMN05421540_10646</name>
</gene>
<dbReference type="InterPro" id="IPR029045">
    <property type="entry name" value="ClpP/crotonase-like_dom_sf"/>
</dbReference>
<name>A0A1H4BHH3_9FLAO</name>
<dbReference type="InterPro" id="IPR005151">
    <property type="entry name" value="Tail-specific_protease"/>
</dbReference>
<dbReference type="GO" id="GO:0006508">
    <property type="term" value="P:proteolysis"/>
    <property type="evidence" value="ECO:0007669"/>
    <property type="project" value="InterPro"/>
</dbReference>
<dbReference type="SUPFAM" id="SSF52096">
    <property type="entry name" value="ClpP/crotonase"/>
    <property type="match status" value="1"/>
</dbReference>
<dbReference type="Proteomes" id="UP000198820">
    <property type="component" value="Unassembled WGS sequence"/>
</dbReference>
<protein>
    <submittedName>
        <fullName evidence="2">Peptidase family S41</fullName>
    </submittedName>
</protein>
<dbReference type="PANTHER" id="PTHR32060">
    <property type="entry name" value="TAIL-SPECIFIC PROTEASE"/>
    <property type="match status" value="1"/>
</dbReference>
<evidence type="ECO:0000313" key="2">
    <source>
        <dbReference type="EMBL" id="SEA47613.1"/>
    </source>
</evidence>
<dbReference type="GO" id="GO:0007165">
    <property type="term" value="P:signal transduction"/>
    <property type="evidence" value="ECO:0007669"/>
    <property type="project" value="TreeGrafter"/>
</dbReference>
<sequence>MKKKPKQLMKIFLLIITVLFVFEGNAQRKLKPEKLKEDFDILVTELKLEHQGLYQYTDQNQTNAKIDSVRNTLNTPHTKLEFYQKLRYLISLTNEGHTSIIIPKWSRIKLGLSKSFLPLTVKVLEGNLIITQNYGKDIGKLKKGSKIISVNHKKVNHILDRLYPLITTDGFNETSKKEWIGGINFSLLYRLVYGKEKEFELQVQEFGSDKIQTIKIPAVRYAKFKRKNAKLKSITFDYVQFKFEHIQDSIAYLSIPSFSDHDDKYEKFLQSNFKKIDSLNIKHLIIDIQANGGGTEGNGNLLFSYLSEEVIQKYKQVTMLPKPYHKNKEDGGYIEDQWRIQDRIAKRGDLTLYSDYYSDLGYRKPLKDLIYKENLYVLTSGRTFSGGAEFASMVKMTNRGLFIGEETGGTYEGNVSGYSEYLKLPNSKIKIKIPIVHFQMNVSPEIKGRGVMPDHEVPQTWDAYLKGKNAKKEFTIKNIIE</sequence>
<dbReference type="GO" id="GO:0008236">
    <property type="term" value="F:serine-type peptidase activity"/>
    <property type="evidence" value="ECO:0007669"/>
    <property type="project" value="InterPro"/>
</dbReference>